<sequence>METKIIASLYLLFVIKGLTQCAAIVESDEEHSSNGNNLELSEDKIMNLLKKTTKQDLKCKNQVNDADFSILDAGVRLKGVLSEARDYVQMWKLQNHQTVKVVPFDGNVKDCS</sequence>
<gene>
    <name evidence="2" type="ORF">XAT740_LOCUS63030</name>
</gene>
<protein>
    <submittedName>
        <fullName evidence="2">Uncharacterized protein</fullName>
    </submittedName>
</protein>
<evidence type="ECO:0000313" key="2">
    <source>
        <dbReference type="EMBL" id="CAF1688833.1"/>
    </source>
</evidence>
<dbReference type="EMBL" id="CAJNOR010018666">
    <property type="protein sequence ID" value="CAF1688833.1"/>
    <property type="molecule type" value="Genomic_DNA"/>
</dbReference>
<accession>A0A816HLA0</accession>
<evidence type="ECO:0000313" key="3">
    <source>
        <dbReference type="Proteomes" id="UP000663828"/>
    </source>
</evidence>
<proteinExistence type="predicted"/>
<reference evidence="2" key="1">
    <citation type="submission" date="2021-02" db="EMBL/GenBank/DDBJ databases">
        <authorList>
            <person name="Nowell W R."/>
        </authorList>
    </citation>
    <scope>NUCLEOTIDE SEQUENCE</scope>
</reference>
<feature type="chain" id="PRO_5032293314" evidence="1">
    <location>
        <begin position="22"/>
        <end position="112"/>
    </location>
</feature>
<feature type="signal peptide" evidence="1">
    <location>
        <begin position="1"/>
        <end position="21"/>
    </location>
</feature>
<organism evidence="2 3">
    <name type="scientific">Adineta ricciae</name>
    <name type="common">Rotifer</name>
    <dbReference type="NCBI Taxonomy" id="249248"/>
    <lineage>
        <taxon>Eukaryota</taxon>
        <taxon>Metazoa</taxon>
        <taxon>Spiralia</taxon>
        <taxon>Gnathifera</taxon>
        <taxon>Rotifera</taxon>
        <taxon>Eurotatoria</taxon>
        <taxon>Bdelloidea</taxon>
        <taxon>Adinetida</taxon>
        <taxon>Adinetidae</taxon>
        <taxon>Adineta</taxon>
    </lineage>
</organism>
<dbReference type="AlphaFoldDB" id="A0A816HLA0"/>
<keyword evidence="1" id="KW-0732">Signal</keyword>
<evidence type="ECO:0000256" key="1">
    <source>
        <dbReference type="SAM" id="SignalP"/>
    </source>
</evidence>
<name>A0A816HLA0_ADIRI</name>
<keyword evidence="3" id="KW-1185">Reference proteome</keyword>
<dbReference type="Proteomes" id="UP000663828">
    <property type="component" value="Unassembled WGS sequence"/>
</dbReference>
<comment type="caution">
    <text evidence="2">The sequence shown here is derived from an EMBL/GenBank/DDBJ whole genome shotgun (WGS) entry which is preliminary data.</text>
</comment>